<keyword evidence="1" id="KW-1133">Transmembrane helix</keyword>
<organism evidence="2 3">
    <name type="scientific">Paramecium tetraurelia</name>
    <dbReference type="NCBI Taxonomy" id="5888"/>
    <lineage>
        <taxon>Eukaryota</taxon>
        <taxon>Sar</taxon>
        <taxon>Alveolata</taxon>
        <taxon>Ciliophora</taxon>
        <taxon>Intramacronucleata</taxon>
        <taxon>Oligohymenophorea</taxon>
        <taxon>Peniculida</taxon>
        <taxon>Parameciidae</taxon>
        <taxon>Paramecium</taxon>
    </lineage>
</organism>
<evidence type="ECO:0008006" key="4">
    <source>
        <dbReference type="Google" id="ProtNLM"/>
    </source>
</evidence>
<dbReference type="Proteomes" id="UP000000600">
    <property type="component" value="Unassembled WGS sequence"/>
</dbReference>
<gene>
    <name evidence="2" type="ORF">GSPATT00005628001</name>
</gene>
<feature type="transmembrane region" description="Helical" evidence="1">
    <location>
        <begin position="96"/>
        <end position="114"/>
    </location>
</feature>
<feature type="transmembrane region" description="Helical" evidence="1">
    <location>
        <begin position="26"/>
        <end position="45"/>
    </location>
</feature>
<protein>
    <recommendedName>
        <fullName evidence="4">Transmembrane protein</fullName>
    </recommendedName>
</protein>
<dbReference type="InParanoid" id="A0BV15"/>
<evidence type="ECO:0000313" key="3">
    <source>
        <dbReference type="Proteomes" id="UP000000600"/>
    </source>
</evidence>
<evidence type="ECO:0000256" key="1">
    <source>
        <dbReference type="SAM" id="Phobius"/>
    </source>
</evidence>
<dbReference type="RefSeq" id="XP_001429780.1">
    <property type="nucleotide sequence ID" value="XM_001429743.1"/>
</dbReference>
<keyword evidence="1" id="KW-0812">Transmembrane</keyword>
<reference evidence="2 3" key="1">
    <citation type="journal article" date="2006" name="Nature">
        <title>Global trends of whole-genome duplications revealed by the ciliate Paramecium tetraurelia.</title>
        <authorList>
            <consortium name="Genoscope"/>
            <person name="Aury J.-M."/>
            <person name="Jaillon O."/>
            <person name="Duret L."/>
            <person name="Noel B."/>
            <person name="Jubin C."/>
            <person name="Porcel B.M."/>
            <person name="Segurens B."/>
            <person name="Daubin V."/>
            <person name="Anthouard V."/>
            <person name="Aiach N."/>
            <person name="Arnaiz O."/>
            <person name="Billaut A."/>
            <person name="Beisson J."/>
            <person name="Blanc I."/>
            <person name="Bouhouche K."/>
            <person name="Camara F."/>
            <person name="Duharcourt S."/>
            <person name="Guigo R."/>
            <person name="Gogendeau D."/>
            <person name="Katinka M."/>
            <person name="Keller A.-M."/>
            <person name="Kissmehl R."/>
            <person name="Klotz C."/>
            <person name="Koll F."/>
            <person name="Le Moue A."/>
            <person name="Lepere C."/>
            <person name="Malinsky S."/>
            <person name="Nowacki M."/>
            <person name="Nowak J.K."/>
            <person name="Plattner H."/>
            <person name="Poulain J."/>
            <person name="Ruiz F."/>
            <person name="Serrano V."/>
            <person name="Zagulski M."/>
            <person name="Dessen P."/>
            <person name="Betermier M."/>
            <person name="Weissenbach J."/>
            <person name="Scarpelli C."/>
            <person name="Schachter V."/>
            <person name="Sperling L."/>
            <person name="Meyer E."/>
            <person name="Cohen J."/>
            <person name="Wincker P."/>
        </authorList>
    </citation>
    <scope>NUCLEOTIDE SEQUENCE [LARGE SCALE GENOMIC DNA]</scope>
    <source>
        <strain evidence="2 3">Stock d4-2</strain>
    </source>
</reference>
<dbReference type="GeneID" id="5015564"/>
<proteinExistence type="predicted"/>
<dbReference type="AlphaFoldDB" id="A0BV15"/>
<dbReference type="HOGENOM" id="CLU_1605880_0_0_1"/>
<dbReference type="KEGG" id="ptm:GSPATT00005628001"/>
<sequence>MITFFNYFQPHSIRVSHQIVSKYRHILCNIFIIVLFPCPILFIQFLPFNIIFINLNLISFGCIIQQCLIQEFKTTKVLQNISSNNYIIQTNYKSRILFQFLFLLLLLLIFMNYIKFQNYFQLSYSQLIFVHLYLNLTINHIDLIIQRLQSSQNNYPEFEDAILQQN</sequence>
<name>A0BV15_PARTE</name>
<dbReference type="EMBL" id="CT868019">
    <property type="protein sequence ID" value="CAK62382.1"/>
    <property type="molecule type" value="Genomic_DNA"/>
</dbReference>
<accession>A0BV15</accession>
<keyword evidence="3" id="KW-1185">Reference proteome</keyword>
<keyword evidence="1" id="KW-0472">Membrane</keyword>
<evidence type="ECO:0000313" key="2">
    <source>
        <dbReference type="EMBL" id="CAK62382.1"/>
    </source>
</evidence>